<dbReference type="GO" id="GO:0006002">
    <property type="term" value="P:fructose 6-phosphate metabolic process"/>
    <property type="evidence" value="ECO:0007669"/>
    <property type="project" value="InterPro"/>
</dbReference>
<evidence type="ECO:0000313" key="18">
    <source>
        <dbReference type="EMBL" id="GES88406.1"/>
    </source>
</evidence>
<keyword evidence="4 14" id="KW-0963">Cytoplasm</keyword>
<dbReference type="PIRSF" id="PIRSF000533">
    <property type="entry name" value="ATP_PFK_euk"/>
    <property type="match status" value="1"/>
</dbReference>
<comment type="function">
    <text evidence="14">Catalyzes the phosphorylation of D-fructose 6-phosphate to fructose 1,6-bisphosphate by ATP, the first committing step of glycolysis.</text>
</comment>
<evidence type="ECO:0000259" key="16">
    <source>
        <dbReference type="Pfam" id="PF00365"/>
    </source>
</evidence>
<feature type="binding site" description="in other chain" evidence="14">
    <location>
        <position position="928"/>
    </location>
    <ligand>
        <name>beta-D-fructose 2,6-bisphosphate</name>
        <dbReference type="ChEBI" id="CHEBI:58579"/>
        <note>allosteric activator; ligand shared between dimeric partners</note>
    </ligand>
</feature>
<dbReference type="PROSITE" id="PS00433">
    <property type="entry name" value="PHOSPHOFRUCTOKINASE"/>
    <property type="match status" value="2"/>
</dbReference>
<evidence type="ECO:0000256" key="15">
    <source>
        <dbReference type="PIRNR" id="PIRNR000533"/>
    </source>
</evidence>
<dbReference type="GO" id="GO:0005524">
    <property type="term" value="F:ATP binding"/>
    <property type="evidence" value="ECO:0007669"/>
    <property type="project" value="UniProtKB-KW"/>
</dbReference>
<accession>A0A2Z6QAH1</accession>
<dbReference type="GO" id="GO:0042802">
    <property type="term" value="F:identical protein binding"/>
    <property type="evidence" value="ECO:0007669"/>
    <property type="project" value="TreeGrafter"/>
</dbReference>
<dbReference type="Proteomes" id="UP000247702">
    <property type="component" value="Unassembled WGS sequence"/>
</dbReference>
<evidence type="ECO:0000256" key="5">
    <source>
        <dbReference type="ARBA" id="ARBA00022533"/>
    </source>
</evidence>
<evidence type="ECO:0000256" key="8">
    <source>
        <dbReference type="ARBA" id="ARBA00022741"/>
    </source>
</evidence>
<comment type="similarity">
    <text evidence="14">Belongs to the phosphofructokinase type A (PFKA) family. ATP-dependent PFK group I subfamily. Eukaryotic two domain clade 'E' sub-subfamily.</text>
</comment>
<feature type="binding site" description="in other chain" evidence="14">
    <location>
        <position position="446"/>
    </location>
    <ligand>
        <name>substrate</name>
        <note>ligand shared between dimeric partners</note>
    </ligand>
</feature>
<keyword evidence="9 14" id="KW-0418">Kinase</keyword>
<dbReference type="NCBIfam" id="TIGR02478">
    <property type="entry name" value="6PF1K_euk"/>
    <property type="match status" value="1"/>
</dbReference>
<reference evidence="17 19" key="1">
    <citation type="submission" date="2017-11" db="EMBL/GenBank/DDBJ databases">
        <title>The genome of Rhizophagus clarus HR1 reveals common genetic basis of auxotrophy among arbuscular mycorrhizal fungi.</title>
        <authorList>
            <person name="Kobayashi Y."/>
        </authorList>
    </citation>
    <scope>NUCLEOTIDE SEQUENCE [LARGE SCALE GENOMIC DNA]</scope>
    <source>
        <strain evidence="17 19">HR1</strain>
    </source>
</reference>
<dbReference type="PANTHER" id="PTHR13697">
    <property type="entry name" value="PHOSPHOFRUCTOKINASE"/>
    <property type="match status" value="1"/>
</dbReference>
<dbReference type="GO" id="GO:0046872">
    <property type="term" value="F:metal ion binding"/>
    <property type="evidence" value="ECO:0007669"/>
    <property type="project" value="UniProtKB-KW"/>
</dbReference>
<feature type="region of interest" description="N-terminal catalytic PFK domain 1" evidence="14">
    <location>
        <begin position="1"/>
        <end position="572"/>
    </location>
</feature>
<evidence type="ECO:0000256" key="14">
    <source>
        <dbReference type="HAMAP-Rule" id="MF_03184"/>
    </source>
</evidence>
<dbReference type="HAMAP" id="MF_03184">
    <property type="entry name" value="Phosphofructokinase_I_E"/>
    <property type="match status" value="1"/>
</dbReference>
<name>A0A2Z6QAH1_9GLOM</name>
<dbReference type="Proteomes" id="UP000615446">
    <property type="component" value="Unassembled WGS sequence"/>
</dbReference>
<evidence type="ECO:0000256" key="1">
    <source>
        <dbReference type="ARBA" id="ARBA00001946"/>
    </source>
</evidence>
<evidence type="ECO:0000256" key="3">
    <source>
        <dbReference type="ARBA" id="ARBA00004679"/>
    </source>
</evidence>
<feature type="binding site" description="in other chain" evidence="14">
    <location>
        <begin position="389"/>
        <end position="391"/>
    </location>
    <ligand>
        <name>substrate</name>
        <note>ligand shared between dimeric partners</note>
    </ligand>
</feature>
<feature type="binding site" evidence="14">
    <location>
        <position position="382"/>
    </location>
    <ligand>
        <name>substrate</name>
        <note>ligand shared between dimeric partners</note>
    </ligand>
</feature>
<feature type="region of interest" description="C-terminal regulatory PFK domain 2" evidence="14">
    <location>
        <begin position="586"/>
        <end position="973"/>
    </location>
</feature>
<keyword evidence="12 14" id="KW-0324">Glycolysis</keyword>
<keyword evidence="11 14" id="KW-0460">Magnesium</keyword>
<dbReference type="InterPro" id="IPR000023">
    <property type="entry name" value="Phosphofructokinase_dom"/>
</dbReference>
<evidence type="ECO:0000313" key="17">
    <source>
        <dbReference type="EMBL" id="GBB87170.1"/>
    </source>
</evidence>
<evidence type="ECO:0000256" key="13">
    <source>
        <dbReference type="ARBA" id="ARBA00048070"/>
    </source>
</evidence>
<proteinExistence type="inferred from homology"/>
<dbReference type="InterPro" id="IPR015912">
    <property type="entry name" value="Phosphofructokinase_CS"/>
</dbReference>
<evidence type="ECO:0000256" key="11">
    <source>
        <dbReference type="ARBA" id="ARBA00022842"/>
    </source>
</evidence>
<dbReference type="GO" id="GO:0061621">
    <property type="term" value="P:canonical glycolysis"/>
    <property type="evidence" value="ECO:0007669"/>
    <property type="project" value="TreeGrafter"/>
</dbReference>
<feature type="binding site" evidence="14">
    <location>
        <position position="300"/>
    </location>
    <ligand>
        <name>Mg(2+)</name>
        <dbReference type="ChEBI" id="CHEBI:18420"/>
        <note>catalytic</note>
    </ligand>
</feature>
<dbReference type="GO" id="GO:0005945">
    <property type="term" value="C:6-phosphofructokinase complex"/>
    <property type="evidence" value="ECO:0007669"/>
    <property type="project" value="TreeGrafter"/>
</dbReference>
<dbReference type="EMBL" id="BLAL01000178">
    <property type="protein sequence ID" value="GES88406.1"/>
    <property type="molecule type" value="Genomic_DNA"/>
</dbReference>
<dbReference type="InterPro" id="IPR029068">
    <property type="entry name" value="Glyas_Bleomycin-R_OHBP_Dase"/>
</dbReference>
<feature type="binding site" evidence="14">
    <location>
        <position position="844"/>
    </location>
    <ligand>
        <name>beta-D-fructose 2,6-bisphosphate</name>
        <dbReference type="ChEBI" id="CHEBI:58579"/>
        <note>allosteric activator; ligand shared between dimeric partners</note>
    </ligand>
</feature>
<dbReference type="FunFam" id="3.40.50.460:FF:000008">
    <property type="entry name" value="ATP-dependent 6-phosphofructokinase"/>
    <property type="match status" value="1"/>
</dbReference>
<dbReference type="GO" id="GO:0048029">
    <property type="term" value="F:monosaccharide binding"/>
    <property type="evidence" value="ECO:0007669"/>
    <property type="project" value="TreeGrafter"/>
</dbReference>
<evidence type="ECO:0000256" key="6">
    <source>
        <dbReference type="ARBA" id="ARBA00022679"/>
    </source>
</evidence>
<comment type="cofactor">
    <cofactor evidence="1 14">
        <name>Mg(2+)</name>
        <dbReference type="ChEBI" id="CHEBI:18420"/>
    </cofactor>
</comment>
<sequence>MSVIEGLSHIVLNTSSVEKYENTVQFYSLFGYQYISHVGPQVPTNKVSQFSPLEEKVLHLFSKPPTQDITIKIVLTTNANEKEPFPEEKDWRLEQTSLVSATKNIAGVESILESNNLKYQKYTYLEIDESDPLATPSPADFVHTEIYTHDPLNNLITFTNKPVPFSKSIYPIKPISPVKQNDVLSSNISTQPKDKKKRIGVLTSGGDSPGMNAAVRAIVRVAISRGCDAYAIFEGYEGLVNGGEMIKKFGWADVRGYLSIGGTLIGTARCKSFRERKGRLSAAYNLVKTGIDALIVCGGDGSLTGADVLRSEWPELLDELLKEERITAEEAATYRHLTVVGLVGSIDNDMSSTDITIGAVTSLHRICEAVDSISSTALSHSRAFVVEVMGRNCGWLALMAAVSTGADFVFIPERPPESDDWENEMCEVLKKHRQLGKRKTIIIVAEGAIDKNLNPIRPEYIKKLLTDRMGLDTRVTTLGHTQRGGKPCSFDRNLATLQGVEAVHAVLRATPDTPSPMIGIRENKITCEPLMKAVELTRQVAEAIARKDFKRAMELRDPEFFENYKAYIDTTIVNHNKPSSENQCLRIGIIHIGAPAGGMNPATRAVVRYAINRGHTPVAIYNGFEGLLQDNLRELSWLDVDGWTAKGGSELGTHKMSVADLDTGMIAYQLQKHRINSLLLIGGFEAFSSLVELNHCRDQYPAFCIPMVCLPATISNNVPGTDFSIGSDTSLNAIVESCDAIKQSASASRRRVFVVEVHGGQSGYLAVLAGLAVGATSAYIPEEGVSLKKLQLDISHLLRRYGEDKKGTSSGRLILRNECASSTYTTDVIANIFKSESRGLFDSRTSVLGHVQQGGAPSPTDRIRATRLAVRCVKFLEQHMSHSTSEKIVFPSIYTNIKDSAAVIGINGAQVVFTPVVDLLSETDMKNRKSKKAWWINLKELVEILSKWGYYEVEPEPNQLFYETLDNALHRRY</sequence>
<evidence type="ECO:0000256" key="2">
    <source>
        <dbReference type="ARBA" id="ARBA00004496"/>
    </source>
</evidence>
<dbReference type="Gene3D" id="3.10.180.10">
    <property type="entry name" value="2,3-Dihydroxybiphenyl 1,2-Dioxygenase, domain 1"/>
    <property type="match status" value="1"/>
</dbReference>
<dbReference type="GO" id="GO:0005739">
    <property type="term" value="C:mitochondrion"/>
    <property type="evidence" value="ECO:0007669"/>
    <property type="project" value="TreeGrafter"/>
</dbReference>
<dbReference type="FunFam" id="3.40.50.460:FF:000007">
    <property type="entry name" value="ATP-dependent 6-phosphofructokinase"/>
    <property type="match status" value="1"/>
</dbReference>
<dbReference type="SUPFAM" id="SSF53784">
    <property type="entry name" value="Phosphofructokinase"/>
    <property type="match status" value="2"/>
</dbReference>
<gene>
    <name evidence="18" type="ORF">RCL2_001536100</name>
    <name evidence="17" type="ORF">RclHR1_13600005</name>
</gene>
<feature type="binding site" evidence="14">
    <location>
        <position position="751"/>
    </location>
    <ligand>
        <name>beta-D-fructose 2,6-bisphosphate</name>
        <dbReference type="ChEBI" id="CHEBI:58579"/>
        <note>allosteric activator; ligand shared between dimeric partners</note>
    </ligand>
</feature>
<feature type="binding site" evidence="14">
    <location>
        <begin position="269"/>
        <end position="270"/>
    </location>
    <ligand>
        <name>ATP</name>
        <dbReference type="ChEBI" id="CHEBI:30616"/>
    </ligand>
</feature>
<dbReference type="Gene3D" id="3.40.50.460">
    <property type="entry name" value="Phosphofructokinase domain"/>
    <property type="match status" value="2"/>
</dbReference>
<keyword evidence="19" id="KW-1185">Reference proteome</keyword>
<reference evidence="18" key="2">
    <citation type="submission" date="2019-10" db="EMBL/GenBank/DDBJ databases">
        <title>Conservation and host-specific expression of non-tandemly repeated heterogenous ribosome RNA gene in arbuscular mycorrhizal fungi.</title>
        <authorList>
            <person name="Maeda T."/>
            <person name="Kobayashi Y."/>
            <person name="Nakagawa T."/>
            <person name="Ezawa T."/>
            <person name="Yamaguchi K."/>
            <person name="Bino T."/>
            <person name="Nishimoto Y."/>
            <person name="Shigenobu S."/>
            <person name="Kawaguchi M."/>
        </authorList>
    </citation>
    <scope>NUCLEOTIDE SEQUENCE</scope>
    <source>
        <strain evidence="18">HR1</strain>
    </source>
</reference>
<evidence type="ECO:0000256" key="10">
    <source>
        <dbReference type="ARBA" id="ARBA00022840"/>
    </source>
</evidence>
<feature type="binding site" description="in other chain" evidence="14">
    <location>
        <position position="655"/>
    </location>
    <ligand>
        <name>beta-D-fructose 2,6-bisphosphate</name>
        <dbReference type="ChEBI" id="CHEBI:58579"/>
        <note>allosteric activator; ligand shared between dimeric partners</note>
    </ligand>
</feature>
<dbReference type="InterPro" id="IPR035966">
    <property type="entry name" value="PKF_sf"/>
</dbReference>
<dbReference type="PANTHER" id="PTHR13697:SF4">
    <property type="entry name" value="ATP-DEPENDENT 6-PHOSPHOFRUCTOKINASE"/>
    <property type="match status" value="1"/>
</dbReference>
<comment type="caution">
    <text evidence="14">Lacks conserved residue(s) required for the propagation of feature annotation.</text>
</comment>
<feature type="binding site" evidence="14">
    <location>
        <position position="474"/>
    </location>
    <ligand>
        <name>substrate</name>
        <note>ligand shared between dimeric partners</note>
    </ligand>
</feature>
<protein>
    <recommendedName>
        <fullName evidence="14">ATP-dependent 6-phosphofructokinase</fullName>
        <shortName evidence="14">ATP-PFK</shortName>
        <shortName evidence="14">Phosphofructokinase</shortName>
        <ecNumber evidence="14">2.7.1.11</ecNumber>
    </recommendedName>
    <alternativeName>
        <fullName evidence="14">Phosphohexokinase</fullName>
    </alternativeName>
</protein>
<feature type="domain" description="Phosphofructokinase" evidence="16">
    <location>
        <begin position="198"/>
        <end position="506"/>
    </location>
</feature>
<feature type="binding site" description="in other chain" evidence="14">
    <location>
        <begin position="480"/>
        <end position="483"/>
    </location>
    <ligand>
        <name>substrate</name>
        <note>ligand shared between dimeric partners</note>
    </ligand>
</feature>
<dbReference type="AlphaFoldDB" id="A0A2Z6QAH1"/>
<feature type="binding site" description="in other chain" evidence="14">
    <location>
        <begin position="713"/>
        <end position="717"/>
    </location>
    <ligand>
        <name>beta-D-fructose 2,6-bisphosphate</name>
        <dbReference type="ChEBI" id="CHEBI:58579"/>
        <note>allosteric activator; ligand shared between dimeric partners</note>
    </ligand>
</feature>
<evidence type="ECO:0000256" key="4">
    <source>
        <dbReference type="ARBA" id="ARBA00022490"/>
    </source>
</evidence>
<comment type="activity regulation">
    <text evidence="14">Allosterically activated by ADP, AMP, or fructose 2,6-bisphosphate, and allosterically inhibited by ATP or citrate.</text>
</comment>
<feature type="binding site" description="in other chain" evidence="14">
    <location>
        <begin position="850"/>
        <end position="853"/>
    </location>
    <ligand>
        <name>beta-D-fructose 2,6-bisphosphate</name>
        <dbReference type="ChEBI" id="CHEBI:58579"/>
        <note>allosteric activator; ligand shared between dimeric partners</note>
    </ligand>
</feature>
<dbReference type="UniPathway" id="UPA00109">
    <property type="reaction ID" value="UER00182"/>
</dbReference>
<dbReference type="EMBL" id="BEXD01000403">
    <property type="protein sequence ID" value="GBB87170.1"/>
    <property type="molecule type" value="Genomic_DNA"/>
</dbReference>
<evidence type="ECO:0000313" key="19">
    <source>
        <dbReference type="Proteomes" id="UP000247702"/>
    </source>
</evidence>
<evidence type="ECO:0000256" key="12">
    <source>
        <dbReference type="ARBA" id="ARBA00023152"/>
    </source>
</evidence>
<feature type="binding site" evidence="14">
    <location>
        <position position="206"/>
    </location>
    <ligand>
        <name>ATP</name>
        <dbReference type="ChEBI" id="CHEBI:30616"/>
    </ligand>
</feature>
<dbReference type="GO" id="GO:0016208">
    <property type="term" value="F:AMP binding"/>
    <property type="evidence" value="ECO:0007669"/>
    <property type="project" value="TreeGrafter"/>
</dbReference>
<feature type="binding site" evidence="14">
    <location>
        <begin position="299"/>
        <end position="302"/>
    </location>
    <ligand>
        <name>ATP</name>
        <dbReference type="ChEBI" id="CHEBI:30616"/>
    </ligand>
</feature>
<evidence type="ECO:0000256" key="9">
    <source>
        <dbReference type="ARBA" id="ARBA00022777"/>
    </source>
</evidence>
<comment type="similarity">
    <text evidence="15">Belongs to the phosphofructokinase type A (PFKA) family. ATP-dependent PFK group I subfamily. Eukaryotic two domain clade "E" sub-subfamily.</text>
</comment>
<feature type="domain" description="Phosphofructokinase" evidence="16">
    <location>
        <begin position="586"/>
        <end position="876"/>
    </location>
</feature>
<comment type="subunit">
    <text evidence="14">Homotetramer.</text>
</comment>
<comment type="caution">
    <text evidence="17">The sequence shown here is derived from an EMBL/GenBank/DDBJ whole genome shotgun (WGS) entry which is preliminary data.</text>
</comment>
<evidence type="ECO:0000256" key="7">
    <source>
        <dbReference type="ARBA" id="ARBA00022723"/>
    </source>
</evidence>
<dbReference type="Gene3D" id="3.40.50.450">
    <property type="match status" value="2"/>
</dbReference>
<dbReference type="GO" id="GO:0070095">
    <property type="term" value="F:fructose-6-phosphate binding"/>
    <property type="evidence" value="ECO:0007669"/>
    <property type="project" value="TreeGrafter"/>
</dbReference>
<dbReference type="PRINTS" id="PR00476">
    <property type="entry name" value="PHFRCTKINASE"/>
</dbReference>
<dbReference type="STRING" id="94130.A0A2Z6QAH1"/>
<feature type="active site" description="Proton acceptor" evidence="14">
    <location>
        <position position="347"/>
    </location>
</feature>
<keyword evidence="10 14" id="KW-0067">ATP-binding</keyword>
<organism evidence="17 19">
    <name type="scientific">Rhizophagus clarus</name>
    <dbReference type="NCBI Taxonomy" id="94130"/>
    <lineage>
        <taxon>Eukaryota</taxon>
        <taxon>Fungi</taxon>
        <taxon>Fungi incertae sedis</taxon>
        <taxon>Mucoromycota</taxon>
        <taxon>Glomeromycotina</taxon>
        <taxon>Glomeromycetes</taxon>
        <taxon>Glomerales</taxon>
        <taxon>Glomeraceae</taxon>
        <taxon>Rhizophagus</taxon>
    </lineage>
</organism>
<comment type="subcellular location">
    <subcellularLocation>
        <location evidence="2 14">Cytoplasm</location>
    </subcellularLocation>
</comment>
<dbReference type="GO" id="GO:0003872">
    <property type="term" value="F:6-phosphofructokinase activity"/>
    <property type="evidence" value="ECO:0007669"/>
    <property type="project" value="UniProtKB-UniRule"/>
</dbReference>
<dbReference type="GO" id="GO:0030388">
    <property type="term" value="P:fructose 1,6-bisphosphate metabolic process"/>
    <property type="evidence" value="ECO:0007669"/>
    <property type="project" value="TreeGrafter"/>
</dbReference>
<dbReference type="InterPro" id="IPR009161">
    <property type="entry name" value="6-Pfructokinase_euk"/>
</dbReference>
<keyword evidence="6 14" id="KW-0808">Transferase</keyword>
<dbReference type="InterPro" id="IPR022953">
    <property type="entry name" value="ATP_PFK"/>
</dbReference>
<keyword evidence="8 14" id="KW-0547">Nucleotide-binding</keyword>
<dbReference type="OrthoDB" id="537915at2759"/>
<dbReference type="EC" id="2.7.1.11" evidence="14"/>
<comment type="pathway">
    <text evidence="3 14 15">Carbohydrate degradation; glycolysis; D-glyceraldehyde 3-phosphate and glycerone phosphate from D-glucose: step 3/4.</text>
</comment>
<dbReference type="Pfam" id="PF00365">
    <property type="entry name" value="PFK"/>
    <property type="match status" value="2"/>
</dbReference>
<keyword evidence="7 14" id="KW-0479">Metal-binding</keyword>
<feature type="binding site" description="in other chain" evidence="14">
    <location>
        <begin position="345"/>
        <end position="347"/>
    </location>
    <ligand>
        <name>substrate</name>
        <note>ligand shared between dimeric partners</note>
    </ligand>
</feature>
<comment type="catalytic activity">
    <reaction evidence="13 14 15">
        <text>beta-D-fructose 6-phosphate + ATP = beta-D-fructose 1,6-bisphosphate + ADP + H(+)</text>
        <dbReference type="Rhea" id="RHEA:16109"/>
        <dbReference type="ChEBI" id="CHEBI:15378"/>
        <dbReference type="ChEBI" id="CHEBI:30616"/>
        <dbReference type="ChEBI" id="CHEBI:32966"/>
        <dbReference type="ChEBI" id="CHEBI:57634"/>
        <dbReference type="ChEBI" id="CHEBI:456216"/>
        <dbReference type="EC" id="2.7.1.11"/>
    </reaction>
</comment>
<keyword evidence="5 14" id="KW-0021">Allosteric enzyme</keyword>
<feature type="binding site" description="in other chain" evidence="14">
    <location>
        <position position="818"/>
    </location>
    <ligand>
        <name>beta-D-fructose 2,6-bisphosphate</name>
        <dbReference type="ChEBI" id="CHEBI:58579"/>
        <note>allosteric activator; ligand shared between dimeric partners</note>
    </ligand>
</feature>